<dbReference type="Proteomes" id="UP001207468">
    <property type="component" value="Unassembled WGS sequence"/>
</dbReference>
<sequence>MQAQASKPQELAITAAQSLQTVQTLLRAGMGCIAYLRDLLPEENFESSEQTSLRYAAVVKLVLVCPPSRVANSFTVTTITRGWSAEADKLLDYLENGIFDAIEKQYLRSFIFAVYLDPEDPKNIIEAYTFNFEYRCIAGTDIVVPIMSLGEDMEKLSLGDGEYSKDPILLTNAEGRLPTFKDVKKSLKTLIKTLIQAISQMDALPKRRYATYKAFYYPQTPASYEPPHFRPGDSEADRYFFSTHKKDEVPERWSIGKLETGWHGVNVHVASVSAYLPSAEVNYVSPLIQIEEQRRDAQERIIIWDAEKIGRLDSPHLNAKFEGCPDFPGSGIHDSGISHDVWIPIGTRCKEGATVPLSMQHLGPEFSKGRGDADTDEAATQELLFTGREEYIPECVQRLNEENSQEGADSLPPTQKVATCKGSLAETTGSLPPSDFSMQEYSLDGVMNDDIETQVIIDIMKGRTDSDRPNDKDIPKMHTQPSCSNLDTDTIESFPVQSPVSQDDIQVEMIAQKNRGNTNPTISDPVLDCDCRVLVEDDQILCEGECKRWYHICLRKDKNWEIIKVQPWYEELLGNFSRLALFRRAIKIAETYTPDSSSAFARLIGFISPKSDSGGIAHPDPKRARGKVKQQKTVKHKYVFVAASKRGQKYRDYFNPNSSVQLRVMGMEDTVVRDTFTRLTEQLFCLSLAMTLFVANLPPYLIAIAQNRASKPSVRTTRKVSSFGETNDTFMGSGPPGVQMQESTQNPVTCLPTYMNNELKRKADLKPMAGINAELNTRKRIKVSVVPAVNLYE</sequence>
<proteinExistence type="predicted"/>
<accession>A0ACC0U1M8</accession>
<gene>
    <name evidence="1" type="ORF">F5148DRAFT_1287446</name>
</gene>
<evidence type="ECO:0000313" key="2">
    <source>
        <dbReference type="Proteomes" id="UP001207468"/>
    </source>
</evidence>
<dbReference type="EMBL" id="JAGFNK010000212">
    <property type="protein sequence ID" value="KAI9458263.1"/>
    <property type="molecule type" value="Genomic_DNA"/>
</dbReference>
<reference evidence="1" key="1">
    <citation type="submission" date="2021-03" db="EMBL/GenBank/DDBJ databases">
        <title>Evolutionary priming and transition to the ectomycorrhizal habit in an iconic lineage of mushroom-forming fungi: is preadaptation a requirement?</title>
        <authorList>
            <consortium name="DOE Joint Genome Institute"/>
            <person name="Looney B.P."/>
            <person name="Miyauchi S."/>
            <person name="Morin E."/>
            <person name="Drula E."/>
            <person name="Courty P.E."/>
            <person name="Chicoki N."/>
            <person name="Fauchery L."/>
            <person name="Kohler A."/>
            <person name="Kuo A."/>
            <person name="LaButti K."/>
            <person name="Pangilinan J."/>
            <person name="Lipzen A."/>
            <person name="Riley R."/>
            <person name="Andreopoulos W."/>
            <person name="He G."/>
            <person name="Johnson J."/>
            <person name="Barry K.W."/>
            <person name="Grigoriev I.V."/>
            <person name="Nagy L."/>
            <person name="Hibbett D."/>
            <person name="Henrissat B."/>
            <person name="Matheny P.B."/>
            <person name="Labbe J."/>
            <person name="Martin A.F."/>
        </authorList>
    </citation>
    <scope>NUCLEOTIDE SEQUENCE</scope>
    <source>
        <strain evidence="1">BPL698</strain>
    </source>
</reference>
<name>A0ACC0U1M8_9AGAM</name>
<keyword evidence="2" id="KW-1185">Reference proteome</keyword>
<comment type="caution">
    <text evidence="1">The sequence shown here is derived from an EMBL/GenBank/DDBJ whole genome shotgun (WGS) entry which is preliminary data.</text>
</comment>
<protein>
    <submittedName>
        <fullName evidence="1">HORMA-domain-containing protein</fullName>
    </submittedName>
</protein>
<evidence type="ECO:0000313" key="1">
    <source>
        <dbReference type="EMBL" id="KAI9458263.1"/>
    </source>
</evidence>
<organism evidence="1 2">
    <name type="scientific">Russula earlei</name>
    <dbReference type="NCBI Taxonomy" id="71964"/>
    <lineage>
        <taxon>Eukaryota</taxon>
        <taxon>Fungi</taxon>
        <taxon>Dikarya</taxon>
        <taxon>Basidiomycota</taxon>
        <taxon>Agaricomycotina</taxon>
        <taxon>Agaricomycetes</taxon>
        <taxon>Russulales</taxon>
        <taxon>Russulaceae</taxon>
        <taxon>Russula</taxon>
    </lineage>
</organism>